<keyword evidence="3" id="KW-1185">Reference proteome</keyword>
<dbReference type="OrthoDB" id="18193at2759"/>
<evidence type="ECO:0000313" key="3">
    <source>
        <dbReference type="Proteomes" id="UP000011115"/>
    </source>
</evidence>
<evidence type="ECO:0000256" key="1">
    <source>
        <dbReference type="SAM" id="Phobius"/>
    </source>
</evidence>
<accession>M1C9E7</accession>
<evidence type="ECO:0000313" key="2">
    <source>
        <dbReference type="EnsemblPlants" id="PGSC0003DMT400062691"/>
    </source>
</evidence>
<proteinExistence type="predicted"/>
<dbReference type="ExpressionAtlas" id="M1C9E7">
    <property type="expression patterns" value="baseline"/>
</dbReference>
<dbReference type="HOGENOM" id="CLU_2659364_0_0_1"/>
<protein>
    <submittedName>
        <fullName evidence="2">Uncharacterized protein</fullName>
    </submittedName>
</protein>
<name>M1C9E7_SOLTU</name>
<gene>
    <name evidence="2" type="primary">LOC102594909</name>
</gene>
<sequence>MYGIKIDSYTCYSCLLQGQFLICTLAMFLYVRKQKKRSGKMLQVSLGGVKKMGFYPSASTRAYLLVMAQVLVNLTS</sequence>
<keyword evidence="1" id="KW-0472">Membrane</keyword>
<dbReference type="Proteomes" id="UP000011115">
    <property type="component" value="Unassembled WGS sequence"/>
</dbReference>
<dbReference type="EnsemblPlants" id="PGSC0003DMT400062691">
    <property type="protein sequence ID" value="PGSC0003DMT400062691"/>
    <property type="gene ID" value="PGSC0003DMG400024394"/>
</dbReference>
<keyword evidence="1" id="KW-1133">Transmembrane helix</keyword>
<keyword evidence="1" id="KW-0812">Transmembrane</keyword>
<dbReference type="Gramene" id="PGSC0003DMT400062691">
    <property type="protein sequence ID" value="PGSC0003DMT400062691"/>
    <property type="gene ID" value="PGSC0003DMG400024394"/>
</dbReference>
<dbReference type="AlphaFoldDB" id="M1C9E7"/>
<feature type="transmembrane region" description="Helical" evidence="1">
    <location>
        <begin position="6"/>
        <end position="31"/>
    </location>
</feature>
<organism evidence="2 3">
    <name type="scientific">Solanum tuberosum</name>
    <name type="common">Potato</name>
    <dbReference type="NCBI Taxonomy" id="4113"/>
    <lineage>
        <taxon>Eukaryota</taxon>
        <taxon>Viridiplantae</taxon>
        <taxon>Streptophyta</taxon>
        <taxon>Embryophyta</taxon>
        <taxon>Tracheophyta</taxon>
        <taxon>Spermatophyta</taxon>
        <taxon>Magnoliopsida</taxon>
        <taxon>eudicotyledons</taxon>
        <taxon>Gunneridae</taxon>
        <taxon>Pentapetalae</taxon>
        <taxon>asterids</taxon>
        <taxon>lamiids</taxon>
        <taxon>Solanales</taxon>
        <taxon>Solanaceae</taxon>
        <taxon>Solanoideae</taxon>
        <taxon>Solaneae</taxon>
        <taxon>Solanum</taxon>
    </lineage>
</organism>
<reference evidence="3" key="1">
    <citation type="journal article" date="2011" name="Nature">
        <title>Genome sequence and analysis of the tuber crop potato.</title>
        <authorList>
            <consortium name="The Potato Genome Sequencing Consortium"/>
        </authorList>
    </citation>
    <scope>NUCLEOTIDE SEQUENCE [LARGE SCALE GENOMIC DNA]</scope>
    <source>
        <strain evidence="3">cv. DM1-3 516 R44</strain>
    </source>
</reference>
<reference evidence="2" key="2">
    <citation type="submission" date="2015-06" db="UniProtKB">
        <authorList>
            <consortium name="EnsemblPlants"/>
        </authorList>
    </citation>
    <scope>IDENTIFICATION</scope>
    <source>
        <strain evidence="2">DM1-3 516 R44</strain>
    </source>
</reference>